<evidence type="ECO:0000313" key="1">
    <source>
        <dbReference type="EMBL" id="QGJ94176.1"/>
    </source>
</evidence>
<protein>
    <submittedName>
        <fullName evidence="1">Uncharacterized protein</fullName>
    </submittedName>
</protein>
<proteinExistence type="predicted"/>
<dbReference type="KEGG" id="vg:80018897"/>
<dbReference type="RefSeq" id="YP_010754311.1">
    <property type="nucleotide sequence ID" value="NC_073458.1"/>
</dbReference>
<name>A0A649VP11_9CAUD</name>
<accession>A0A649VP11</accession>
<dbReference type="Proteomes" id="UP000427166">
    <property type="component" value="Segment"/>
</dbReference>
<sequence>MTVENSAKGHVVGAERLRRYWSTGGVGGVKIAWGTPGDWTRCVAHLTPYLGERAKGYCNLLHKRNTGMYPSQHNK</sequence>
<evidence type="ECO:0000313" key="2">
    <source>
        <dbReference type="Proteomes" id="UP000427166"/>
    </source>
</evidence>
<dbReference type="GeneID" id="80018897"/>
<reference evidence="1 2" key="1">
    <citation type="submission" date="2019-10" db="EMBL/GenBank/DDBJ databases">
        <authorList>
            <person name="Davis E.R."/>
            <person name="Mohamed A."/>
            <person name="Ilzat A."/>
            <person name="Sivanathan V."/>
            <person name="Garlena R.A."/>
            <person name="Russell D.A."/>
            <person name="Pope W.H."/>
            <person name="Jacobs-Sera D."/>
            <person name="Hatfull G.F."/>
        </authorList>
    </citation>
    <scope>NUCLEOTIDE SEQUENCE [LARGE SCALE GENOMIC DNA]</scope>
</reference>
<organism evidence="1 2">
    <name type="scientific">Corynebacterium phage EmiRose</name>
    <dbReference type="NCBI Taxonomy" id="2565372"/>
    <lineage>
        <taxon>Viruses</taxon>
        <taxon>Duplodnaviria</taxon>
        <taxon>Heunggongvirae</taxon>
        <taxon>Uroviricota</taxon>
        <taxon>Caudoviricetes</taxon>
        <taxon>Emirosevirus</taxon>
        <taxon>Emirosevirus emirose</taxon>
    </lineage>
</organism>
<keyword evidence="2" id="KW-1185">Reference proteome</keyword>
<gene>
    <name evidence="1" type="primary">44</name>
    <name evidence="1" type="ORF">SEA_EMIROSE_44</name>
</gene>
<dbReference type="EMBL" id="MN586033">
    <property type="protein sequence ID" value="QGJ94176.1"/>
    <property type="molecule type" value="Genomic_DNA"/>
</dbReference>